<dbReference type="InParanoid" id="A0A0C2SZQ6"/>
<reference evidence="1 2" key="1">
    <citation type="submission" date="2014-04" db="EMBL/GenBank/DDBJ databases">
        <title>Evolutionary Origins and Diversification of the Mycorrhizal Mutualists.</title>
        <authorList>
            <consortium name="DOE Joint Genome Institute"/>
            <consortium name="Mycorrhizal Genomics Consortium"/>
            <person name="Kohler A."/>
            <person name="Kuo A."/>
            <person name="Nagy L.G."/>
            <person name="Floudas D."/>
            <person name="Copeland A."/>
            <person name="Barry K.W."/>
            <person name="Cichocki N."/>
            <person name="Veneault-Fourrey C."/>
            <person name="LaButti K."/>
            <person name="Lindquist E.A."/>
            <person name="Lipzen A."/>
            <person name="Lundell T."/>
            <person name="Morin E."/>
            <person name="Murat C."/>
            <person name="Riley R."/>
            <person name="Ohm R."/>
            <person name="Sun H."/>
            <person name="Tunlid A."/>
            <person name="Henrissat B."/>
            <person name="Grigoriev I.V."/>
            <person name="Hibbett D.S."/>
            <person name="Martin F."/>
        </authorList>
    </citation>
    <scope>NUCLEOTIDE SEQUENCE [LARGE SCALE GENOMIC DNA]</scope>
    <source>
        <strain evidence="1 2">Koide BX008</strain>
    </source>
</reference>
<organism evidence="1 2">
    <name type="scientific">Amanita muscaria (strain Koide BX008)</name>
    <dbReference type="NCBI Taxonomy" id="946122"/>
    <lineage>
        <taxon>Eukaryota</taxon>
        <taxon>Fungi</taxon>
        <taxon>Dikarya</taxon>
        <taxon>Basidiomycota</taxon>
        <taxon>Agaricomycotina</taxon>
        <taxon>Agaricomycetes</taxon>
        <taxon>Agaricomycetidae</taxon>
        <taxon>Agaricales</taxon>
        <taxon>Pluteineae</taxon>
        <taxon>Amanitaceae</taxon>
        <taxon>Amanita</taxon>
    </lineage>
</organism>
<proteinExistence type="predicted"/>
<dbReference type="AlphaFoldDB" id="A0A0C2SZQ6"/>
<gene>
    <name evidence="1" type="ORF">M378DRAFT_998670</name>
</gene>
<protein>
    <submittedName>
        <fullName evidence="1">Uncharacterized protein</fullName>
    </submittedName>
</protein>
<name>A0A0C2SZQ6_AMAMK</name>
<evidence type="ECO:0000313" key="2">
    <source>
        <dbReference type="Proteomes" id="UP000054549"/>
    </source>
</evidence>
<accession>A0A0C2SZQ6</accession>
<keyword evidence="2" id="KW-1185">Reference proteome</keyword>
<dbReference type="HOGENOM" id="CLU_2867223_0_0_1"/>
<sequence>MMHGTWSNSLIFDARHLLVRRIKPTTLVLGLTRFSKGVYSCILYSQVSGGVVGKGIRVVVDRKL</sequence>
<dbReference type="Proteomes" id="UP000054549">
    <property type="component" value="Unassembled WGS sequence"/>
</dbReference>
<dbReference type="EMBL" id="KN818312">
    <property type="protein sequence ID" value="KIL59639.1"/>
    <property type="molecule type" value="Genomic_DNA"/>
</dbReference>
<evidence type="ECO:0000313" key="1">
    <source>
        <dbReference type="EMBL" id="KIL59639.1"/>
    </source>
</evidence>